<dbReference type="HOGENOM" id="CLU_155659_4_2_0"/>
<dbReference type="InterPro" id="IPR005651">
    <property type="entry name" value="Trm112-like"/>
</dbReference>
<reference evidence="2" key="2">
    <citation type="submission" date="2012-03" db="EMBL/GenBank/DDBJ databases">
        <title>The complete genome sequence of the pioneer microbe on fresh volcanic deposit, Leptospirillum ferrooxidans strain C2-3.</title>
        <authorList>
            <person name="Fujimura R."/>
            <person name="Sato Y."/>
            <person name="Nishizawa T."/>
            <person name="Nanba K."/>
            <person name="Oshima K."/>
            <person name="Hattori M."/>
            <person name="Kamijo T."/>
            <person name="Ohta H."/>
        </authorList>
    </citation>
    <scope>NUCLEOTIDE SEQUENCE [LARGE SCALE GENOMIC DNA]</scope>
    <source>
        <strain evidence="2">C2-3</strain>
    </source>
</reference>
<dbReference type="PANTHER" id="PTHR33505:SF4">
    <property type="entry name" value="PROTEIN PREY, MITOCHONDRIAL"/>
    <property type="match status" value="1"/>
</dbReference>
<sequence length="61" mass="6679">MALDPFLKSILVCPKCKGDLIEETSPPGLVCESCQLVYPIREDIPIMLIEEAHAKGDHSSP</sequence>
<dbReference type="STRING" id="1162668.LFE_1427"/>
<name>I0IPB1_LEPFC</name>
<dbReference type="GO" id="GO:0005829">
    <property type="term" value="C:cytosol"/>
    <property type="evidence" value="ECO:0007669"/>
    <property type="project" value="TreeGrafter"/>
</dbReference>
<dbReference type="OrthoDB" id="9812205at2"/>
<dbReference type="PATRIC" id="fig|1162668.3.peg.1695"/>
<accession>I0IPB1</accession>
<dbReference type="AlphaFoldDB" id="I0IPB1"/>
<dbReference type="RefSeq" id="WP_014449598.1">
    <property type="nucleotide sequence ID" value="NC_017094.1"/>
</dbReference>
<reference evidence="1 2" key="1">
    <citation type="journal article" date="2012" name="J. Bacteriol.">
        <title>Complete Genome Sequence of Leptospirillum ferrooxidans Strain C2-3, Isolated from a Fresh Volcanic Ash Deposit on the Island of Miyake, Japan.</title>
        <authorList>
            <person name="Fujimura R."/>
            <person name="Sato Y."/>
            <person name="Nishizawa T."/>
            <person name="Oshima K."/>
            <person name="Kim S.-W."/>
            <person name="Hattori M."/>
            <person name="Kamijo T."/>
            <person name="Ohta H."/>
        </authorList>
    </citation>
    <scope>NUCLEOTIDE SEQUENCE [LARGE SCALE GENOMIC DNA]</scope>
    <source>
        <strain evidence="1 2">C2-3</strain>
    </source>
</reference>
<gene>
    <name evidence="1" type="ordered locus">LFE_1427</name>
</gene>
<evidence type="ECO:0000313" key="1">
    <source>
        <dbReference type="EMBL" id="BAM07110.1"/>
    </source>
</evidence>
<dbReference type="Proteomes" id="UP000007382">
    <property type="component" value="Chromosome"/>
</dbReference>
<dbReference type="EMBL" id="AP012342">
    <property type="protein sequence ID" value="BAM07110.1"/>
    <property type="molecule type" value="Genomic_DNA"/>
</dbReference>
<proteinExistence type="predicted"/>
<keyword evidence="2" id="KW-1185">Reference proteome</keyword>
<dbReference type="Pfam" id="PF03966">
    <property type="entry name" value="Trm112p"/>
    <property type="match status" value="1"/>
</dbReference>
<dbReference type="PANTHER" id="PTHR33505">
    <property type="entry name" value="ZGC:162634"/>
    <property type="match status" value="1"/>
</dbReference>
<evidence type="ECO:0000313" key="2">
    <source>
        <dbReference type="Proteomes" id="UP000007382"/>
    </source>
</evidence>
<organism evidence="1 2">
    <name type="scientific">Leptospirillum ferrooxidans (strain C2-3)</name>
    <dbReference type="NCBI Taxonomy" id="1162668"/>
    <lineage>
        <taxon>Bacteria</taxon>
        <taxon>Pseudomonadati</taxon>
        <taxon>Nitrospirota</taxon>
        <taxon>Nitrospiria</taxon>
        <taxon>Nitrospirales</taxon>
        <taxon>Nitrospiraceae</taxon>
        <taxon>Leptospirillum</taxon>
    </lineage>
</organism>
<dbReference type="KEGG" id="lfc:LFE_1427"/>
<dbReference type="eggNOG" id="COG2835">
    <property type="taxonomic scope" value="Bacteria"/>
</dbReference>
<dbReference type="SUPFAM" id="SSF158997">
    <property type="entry name" value="Trm112p-like"/>
    <property type="match status" value="1"/>
</dbReference>
<protein>
    <submittedName>
        <fullName evidence="1">Uncharacterized protein</fullName>
    </submittedName>
</protein>
<dbReference type="Gene3D" id="2.20.25.10">
    <property type="match status" value="1"/>
</dbReference>